<evidence type="ECO:0008006" key="11">
    <source>
        <dbReference type="Google" id="ProtNLM"/>
    </source>
</evidence>
<name>A0ABD3MXY0_9STRA</name>
<evidence type="ECO:0000313" key="9">
    <source>
        <dbReference type="EMBL" id="KAL3767107.1"/>
    </source>
</evidence>
<proteinExistence type="inferred from homology"/>
<keyword evidence="3" id="KW-0540">Nuclease</keyword>
<evidence type="ECO:0000256" key="6">
    <source>
        <dbReference type="ARBA" id="ARBA00022801"/>
    </source>
</evidence>
<evidence type="ECO:0000256" key="7">
    <source>
        <dbReference type="ARBA" id="ARBA00022833"/>
    </source>
</evidence>
<dbReference type="PANTHER" id="PTHR46986">
    <property type="entry name" value="ENDORIBONUCLEASE YBEY, CHLOROPLASTIC"/>
    <property type="match status" value="1"/>
</dbReference>
<evidence type="ECO:0000256" key="8">
    <source>
        <dbReference type="SAM" id="MobiDB-lite"/>
    </source>
</evidence>
<keyword evidence="5" id="KW-0255">Endonuclease</keyword>
<comment type="caution">
    <text evidence="9">The sequence shown here is derived from an EMBL/GenBank/DDBJ whole genome shotgun (WGS) entry which is preliminary data.</text>
</comment>
<dbReference type="InterPro" id="IPR020549">
    <property type="entry name" value="YbeY_CS"/>
</dbReference>
<dbReference type="AlphaFoldDB" id="A0ABD3MXY0"/>
<feature type="region of interest" description="Disordered" evidence="8">
    <location>
        <begin position="22"/>
        <end position="45"/>
    </location>
</feature>
<dbReference type="GO" id="GO:0016787">
    <property type="term" value="F:hydrolase activity"/>
    <property type="evidence" value="ECO:0007669"/>
    <property type="project" value="UniProtKB-KW"/>
</dbReference>
<sequence>ASYIPHIVIAVVTLDHSSAIRRRSTGKPINDQHRSSTRLFGSNPSMPNAKPGAILLSDDRDPTPSAIPIDLSALHKTIEITREIIGYPTYDVSLSLVDDSYMQELNMGTRGVNAPTDVLSFCFQEKFVKPGVLGEVQFDFDDFYNLGDMLIDVDYVKRKCEEDRATHDATGQDGGKTKLGERRYGDGMMEGEVISERALVDGNAPPHNEDEENDDDDYDYEYMEVEVDEYDDRGVAPAMQFIYDPEIRIHMLIVHGMLHLVGYDHIEDDDYELMVVREDEVLAELKRRLGNDFGLGRTRALPER</sequence>
<comment type="similarity">
    <text evidence="2">Belongs to the endoribonuclease YbeY family.</text>
</comment>
<protein>
    <recommendedName>
        <fullName evidence="11">rRNA maturation RNase YbeY</fullName>
    </recommendedName>
</protein>
<dbReference type="SUPFAM" id="SSF55486">
    <property type="entry name" value="Metalloproteases ('zincins'), catalytic domain"/>
    <property type="match status" value="2"/>
</dbReference>
<dbReference type="Gene3D" id="3.40.390.30">
    <property type="entry name" value="Metalloproteases ('zincins'), catalytic domain"/>
    <property type="match status" value="1"/>
</dbReference>
<dbReference type="GO" id="GO:0004519">
    <property type="term" value="F:endonuclease activity"/>
    <property type="evidence" value="ECO:0007669"/>
    <property type="project" value="UniProtKB-KW"/>
</dbReference>
<evidence type="ECO:0000313" key="10">
    <source>
        <dbReference type="Proteomes" id="UP001530315"/>
    </source>
</evidence>
<dbReference type="EMBL" id="JALLAZ020001713">
    <property type="protein sequence ID" value="KAL3767107.1"/>
    <property type="molecule type" value="Genomic_DNA"/>
</dbReference>
<dbReference type="Pfam" id="PF02130">
    <property type="entry name" value="YbeY"/>
    <property type="match status" value="2"/>
</dbReference>
<keyword evidence="10" id="KW-1185">Reference proteome</keyword>
<evidence type="ECO:0000256" key="2">
    <source>
        <dbReference type="ARBA" id="ARBA00010875"/>
    </source>
</evidence>
<dbReference type="PANTHER" id="PTHR46986:SF1">
    <property type="entry name" value="ENDORIBONUCLEASE YBEY, CHLOROPLASTIC"/>
    <property type="match status" value="1"/>
</dbReference>
<keyword evidence="6" id="KW-0378">Hydrolase</keyword>
<accession>A0ABD3MXY0</accession>
<dbReference type="NCBIfam" id="TIGR00043">
    <property type="entry name" value="rRNA maturation RNase YbeY"/>
    <property type="match status" value="1"/>
</dbReference>
<evidence type="ECO:0000256" key="3">
    <source>
        <dbReference type="ARBA" id="ARBA00022722"/>
    </source>
</evidence>
<dbReference type="InterPro" id="IPR002036">
    <property type="entry name" value="YbeY"/>
</dbReference>
<evidence type="ECO:0000256" key="5">
    <source>
        <dbReference type="ARBA" id="ARBA00022759"/>
    </source>
</evidence>
<dbReference type="GO" id="GO:0046872">
    <property type="term" value="F:metal ion binding"/>
    <property type="evidence" value="ECO:0007669"/>
    <property type="project" value="UniProtKB-KW"/>
</dbReference>
<reference evidence="9 10" key="1">
    <citation type="submission" date="2024-10" db="EMBL/GenBank/DDBJ databases">
        <title>Updated reference genomes for cyclostephanoid diatoms.</title>
        <authorList>
            <person name="Roberts W.R."/>
            <person name="Alverson A.J."/>
        </authorList>
    </citation>
    <scope>NUCLEOTIDE SEQUENCE [LARGE SCALE GENOMIC DNA]</scope>
    <source>
        <strain evidence="9 10">AJA276-08</strain>
    </source>
</reference>
<comment type="cofactor">
    <cofactor evidence="1">
        <name>Zn(2+)</name>
        <dbReference type="ChEBI" id="CHEBI:29105"/>
    </cofactor>
</comment>
<gene>
    <name evidence="9" type="ORF">ACHAW5_010824</name>
</gene>
<dbReference type="InterPro" id="IPR023091">
    <property type="entry name" value="MetalPrtase_cat_dom_sf_prd"/>
</dbReference>
<keyword evidence="4" id="KW-0479">Metal-binding</keyword>
<evidence type="ECO:0000256" key="4">
    <source>
        <dbReference type="ARBA" id="ARBA00022723"/>
    </source>
</evidence>
<evidence type="ECO:0000256" key="1">
    <source>
        <dbReference type="ARBA" id="ARBA00001947"/>
    </source>
</evidence>
<organism evidence="9 10">
    <name type="scientific">Stephanodiscus triporus</name>
    <dbReference type="NCBI Taxonomy" id="2934178"/>
    <lineage>
        <taxon>Eukaryota</taxon>
        <taxon>Sar</taxon>
        <taxon>Stramenopiles</taxon>
        <taxon>Ochrophyta</taxon>
        <taxon>Bacillariophyta</taxon>
        <taxon>Coscinodiscophyceae</taxon>
        <taxon>Thalassiosirophycidae</taxon>
        <taxon>Stephanodiscales</taxon>
        <taxon>Stephanodiscaceae</taxon>
        <taxon>Stephanodiscus</taxon>
    </lineage>
</organism>
<dbReference type="Proteomes" id="UP001530315">
    <property type="component" value="Unassembled WGS sequence"/>
</dbReference>
<keyword evidence="7" id="KW-0862">Zinc</keyword>
<feature type="non-terminal residue" evidence="9">
    <location>
        <position position="1"/>
    </location>
</feature>
<dbReference type="HAMAP" id="MF_00009">
    <property type="entry name" value="Endoribonucl_YbeY"/>
    <property type="match status" value="1"/>
</dbReference>
<dbReference type="PROSITE" id="PS01306">
    <property type="entry name" value="UPF0054"/>
    <property type="match status" value="1"/>
</dbReference>